<dbReference type="InterPro" id="IPR006674">
    <property type="entry name" value="HD_domain"/>
</dbReference>
<accession>A0A2Z4AGV2</accession>
<evidence type="ECO:0000259" key="1">
    <source>
        <dbReference type="Pfam" id="PF01966"/>
    </source>
</evidence>
<proteinExistence type="predicted"/>
<dbReference type="Proteomes" id="UP000247465">
    <property type="component" value="Chromosome"/>
</dbReference>
<evidence type="ECO:0000313" key="3">
    <source>
        <dbReference type="Proteomes" id="UP000247465"/>
    </source>
</evidence>
<dbReference type="Gene3D" id="1.10.3210.10">
    <property type="entry name" value="Hypothetical protein af1432"/>
    <property type="match status" value="1"/>
</dbReference>
<reference evidence="2 3" key="1">
    <citation type="submission" date="2018-06" db="EMBL/GenBank/DDBJ databases">
        <title>Draft Genome Sequence of a Novel Marine Bacterium Related to the Verrucomicrobia.</title>
        <authorList>
            <person name="Vosseberg J."/>
            <person name="Martijn J."/>
            <person name="Ettema T.J.G."/>
        </authorList>
    </citation>
    <scope>NUCLEOTIDE SEQUENCE [LARGE SCALE GENOMIC DNA]</scope>
    <source>
        <strain evidence="2">TARA_B100001123</strain>
    </source>
</reference>
<evidence type="ECO:0000313" key="2">
    <source>
        <dbReference type="EMBL" id="AWT60366.1"/>
    </source>
</evidence>
<dbReference type="Pfam" id="PF01966">
    <property type="entry name" value="HD"/>
    <property type="match status" value="1"/>
</dbReference>
<name>A0A2Z4AGV2_9BACT</name>
<dbReference type="EMBL" id="CP029803">
    <property type="protein sequence ID" value="AWT60366.1"/>
    <property type="molecule type" value="Genomic_DNA"/>
</dbReference>
<dbReference type="SUPFAM" id="SSF109604">
    <property type="entry name" value="HD-domain/PDEase-like"/>
    <property type="match status" value="1"/>
</dbReference>
<gene>
    <name evidence="2" type="ORF">DF168_01574</name>
</gene>
<dbReference type="KEGG" id="mtar:DF168_01574"/>
<dbReference type="InterPro" id="IPR003607">
    <property type="entry name" value="HD/PDEase_dom"/>
</dbReference>
<dbReference type="CDD" id="cd00077">
    <property type="entry name" value="HDc"/>
    <property type="match status" value="1"/>
</dbReference>
<organism evidence="2 3">
    <name type="scientific">Candidatus Moanibacter tarae</name>
    <dbReference type="NCBI Taxonomy" id="2200854"/>
    <lineage>
        <taxon>Bacteria</taxon>
        <taxon>Pseudomonadati</taxon>
        <taxon>Verrucomicrobiota</taxon>
        <taxon>Opitutia</taxon>
        <taxon>Puniceicoccales</taxon>
        <taxon>Puniceicoccales incertae sedis</taxon>
        <taxon>Candidatus Moanibacter</taxon>
    </lineage>
</organism>
<feature type="domain" description="HD" evidence="1">
    <location>
        <begin position="70"/>
        <end position="183"/>
    </location>
</feature>
<dbReference type="AlphaFoldDB" id="A0A2Z4AGV2"/>
<protein>
    <recommendedName>
        <fullName evidence="1">HD domain-containing protein</fullName>
    </recommendedName>
</protein>
<sequence length="197" mass="22029">MNSTGREEKIRSNVIETLPELDEIHDGFLRGQVIEAWVYSLSNSSFNSIDEIRASGNADSPAMKCGTQTDHIRGVTRIAMVLGDDMIKQFPQLPINRDLLIACAICHDVGKPYEFDPKNQKRWKEDSTGTGYPAIRHPQYGTHTCLTVGLPEEVCHAAGCHSGEGELVQRSLHVTIVHHADYVWWDTLKAGDQMELE</sequence>